<proteinExistence type="predicted"/>
<keyword evidence="3" id="KW-1185">Reference proteome</keyword>
<sequence>MEVPVQIVTVAPGRPVVYRYALQLPISVVIVGILGRVGIRTEFQFSFRHPSHAVVLHSHPVHQGPEHFILHFFNAPVGIEVLAQGHNCGGNDLIYVVINNSKFAKMLHFARNLIVTVKINWERRLTYDGFDACDSKAVIMIRIIEPCVDHTFFRESVDLLVNERTDFTIADCTRKPPTLQIHHL</sequence>
<keyword evidence="1" id="KW-1133">Transmembrane helix</keyword>
<feature type="transmembrane region" description="Helical" evidence="1">
    <location>
        <begin position="20"/>
        <end position="39"/>
    </location>
</feature>
<evidence type="ECO:0000256" key="1">
    <source>
        <dbReference type="SAM" id="Phobius"/>
    </source>
</evidence>
<organism evidence="2 3">
    <name type="scientific">Apaloderma vittatum</name>
    <name type="common">Bar-tailed trogon</name>
    <dbReference type="NCBI Taxonomy" id="57397"/>
    <lineage>
        <taxon>Eukaryota</taxon>
        <taxon>Metazoa</taxon>
        <taxon>Chordata</taxon>
        <taxon>Craniata</taxon>
        <taxon>Vertebrata</taxon>
        <taxon>Euteleostomi</taxon>
        <taxon>Archelosauria</taxon>
        <taxon>Archosauria</taxon>
        <taxon>Dinosauria</taxon>
        <taxon>Saurischia</taxon>
        <taxon>Theropoda</taxon>
        <taxon>Coelurosauria</taxon>
        <taxon>Aves</taxon>
        <taxon>Neognathae</taxon>
        <taxon>Neoaves</taxon>
        <taxon>Telluraves</taxon>
        <taxon>Coraciimorphae</taxon>
        <taxon>Trogoniformes</taxon>
        <taxon>Trogonidae</taxon>
        <taxon>Apaloderma</taxon>
    </lineage>
</organism>
<evidence type="ECO:0000313" key="3">
    <source>
        <dbReference type="Proteomes" id="UP000054244"/>
    </source>
</evidence>
<evidence type="ECO:0000313" key="2">
    <source>
        <dbReference type="EMBL" id="KFP92473.1"/>
    </source>
</evidence>
<keyword evidence="1" id="KW-0812">Transmembrane</keyword>
<protein>
    <submittedName>
        <fullName evidence="2">Uncharacterized protein</fullName>
    </submittedName>
</protein>
<dbReference type="EMBL" id="KL393493">
    <property type="protein sequence ID" value="KFP92473.1"/>
    <property type="molecule type" value="Genomic_DNA"/>
</dbReference>
<dbReference type="AlphaFoldDB" id="A0A091NRR1"/>
<name>A0A091NRR1_APAVI</name>
<accession>A0A091NRR1</accession>
<reference evidence="2 3" key="1">
    <citation type="submission" date="2014-04" db="EMBL/GenBank/DDBJ databases">
        <title>Genome evolution of avian class.</title>
        <authorList>
            <person name="Zhang G."/>
            <person name="Li C."/>
        </authorList>
    </citation>
    <scope>NUCLEOTIDE SEQUENCE [LARGE SCALE GENOMIC DNA]</scope>
    <source>
        <strain evidence="2">BGI_N311</strain>
    </source>
</reference>
<keyword evidence="1" id="KW-0472">Membrane</keyword>
<gene>
    <name evidence="2" type="ORF">N311_03639</name>
</gene>
<dbReference type="Proteomes" id="UP000054244">
    <property type="component" value="Unassembled WGS sequence"/>
</dbReference>